<dbReference type="InterPro" id="IPR011114">
    <property type="entry name" value="RuvA_C"/>
</dbReference>
<evidence type="ECO:0000256" key="3">
    <source>
        <dbReference type="ARBA" id="ARBA00023125"/>
    </source>
</evidence>
<reference evidence="8" key="1">
    <citation type="submission" date="2020-02" db="EMBL/GenBank/DDBJ databases">
        <authorList>
            <person name="Meier V. D."/>
        </authorList>
    </citation>
    <scope>NUCLEOTIDE SEQUENCE</scope>
    <source>
        <strain evidence="8">AVDCRST_MAG33</strain>
    </source>
</reference>
<keyword evidence="5 6" id="KW-0234">DNA repair</keyword>
<dbReference type="Pfam" id="PF01330">
    <property type="entry name" value="RuvA_N"/>
    <property type="match status" value="1"/>
</dbReference>
<comment type="domain">
    <text evidence="6">Has three domains with a flexible linker between the domains II and III and assumes an 'L' shape. Domain III is highly mobile and contacts RuvB.</text>
</comment>
<dbReference type="InterPro" id="IPR013849">
    <property type="entry name" value="DNA_helicase_Holl-junc_RuvA_I"/>
</dbReference>
<dbReference type="SUPFAM" id="SSF46929">
    <property type="entry name" value="DNA helicase RuvA subunit, C-terminal domain"/>
    <property type="match status" value="1"/>
</dbReference>
<evidence type="ECO:0000256" key="4">
    <source>
        <dbReference type="ARBA" id="ARBA00023172"/>
    </source>
</evidence>
<dbReference type="NCBIfam" id="TIGR00084">
    <property type="entry name" value="ruvA"/>
    <property type="match status" value="1"/>
</dbReference>
<dbReference type="InterPro" id="IPR003583">
    <property type="entry name" value="Hlx-hairpin-Hlx_DNA-bd_motif"/>
</dbReference>
<comment type="function">
    <text evidence="6">The RuvA-RuvB-RuvC complex processes Holliday junction (HJ) DNA during genetic recombination and DNA repair, while the RuvA-RuvB complex plays an important role in the rescue of blocked DNA replication forks via replication fork reversal (RFR). RuvA specifically binds to HJ cruciform DNA, conferring on it an open structure. The RuvB hexamer acts as an ATP-dependent pump, pulling dsDNA into and through the RuvAB complex. HJ branch migration allows RuvC to scan DNA until it finds its consensus sequence, where it cleaves and resolves the cruciform DNA.</text>
</comment>
<comment type="subcellular location">
    <subcellularLocation>
        <location evidence="6">Cytoplasm</location>
    </subcellularLocation>
</comment>
<keyword evidence="1 6" id="KW-0963">Cytoplasm</keyword>
<organism evidence="8">
    <name type="scientific">uncultured Thermomicrobiales bacterium</name>
    <dbReference type="NCBI Taxonomy" id="1645740"/>
    <lineage>
        <taxon>Bacteria</taxon>
        <taxon>Pseudomonadati</taxon>
        <taxon>Thermomicrobiota</taxon>
        <taxon>Thermomicrobia</taxon>
        <taxon>Thermomicrobiales</taxon>
        <taxon>environmental samples</taxon>
    </lineage>
</organism>
<feature type="domain" description="Helix-hairpin-helix DNA-binding motif class 1" evidence="7">
    <location>
        <begin position="108"/>
        <end position="127"/>
    </location>
</feature>
<dbReference type="GO" id="GO:0009379">
    <property type="term" value="C:Holliday junction helicase complex"/>
    <property type="evidence" value="ECO:0007669"/>
    <property type="project" value="InterPro"/>
</dbReference>
<sequence>MIAGLRGRVFAKTTDSLFIDVNGVIYQVGTSANTLGDSGDQGAEVMVVTRLIVREDQMALYGFTTEDELRLFDTLVSVTGVGPRLACAVLSRFPIDQLHNAIASENASLLATVPGIGQKTAARLILEMRGKLPALQGLPSRTGAMAVPGRRADEVVEALQALGYSPAEIATSVSNISPEIEGTEARLLAALRSLGNR</sequence>
<dbReference type="Gene3D" id="2.40.50.140">
    <property type="entry name" value="Nucleic acid-binding proteins"/>
    <property type="match status" value="1"/>
</dbReference>
<dbReference type="GO" id="GO:0009378">
    <property type="term" value="F:four-way junction helicase activity"/>
    <property type="evidence" value="ECO:0007669"/>
    <property type="project" value="InterPro"/>
</dbReference>
<name>A0A6J4UID6_9BACT</name>
<evidence type="ECO:0000259" key="7">
    <source>
        <dbReference type="SMART" id="SM00278"/>
    </source>
</evidence>
<dbReference type="SUPFAM" id="SSF47781">
    <property type="entry name" value="RuvA domain 2-like"/>
    <property type="match status" value="1"/>
</dbReference>
<dbReference type="GO" id="GO:0006281">
    <property type="term" value="P:DNA repair"/>
    <property type="evidence" value="ECO:0007669"/>
    <property type="project" value="UniProtKB-UniRule"/>
</dbReference>
<dbReference type="Pfam" id="PF14520">
    <property type="entry name" value="HHH_5"/>
    <property type="match status" value="1"/>
</dbReference>
<evidence type="ECO:0000256" key="6">
    <source>
        <dbReference type="HAMAP-Rule" id="MF_00031"/>
    </source>
</evidence>
<feature type="region of interest" description="Domain I" evidence="6">
    <location>
        <begin position="1"/>
        <end position="64"/>
    </location>
</feature>
<evidence type="ECO:0000313" key="8">
    <source>
        <dbReference type="EMBL" id="CAA9548120.1"/>
    </source>
</evidence>
<accession>A0A6J4UID6</accession>
<dbReference type="InterPro" id="IPR000085">
    <property type="entry name" value="RuvA"/>
</dbReference>
<comment type="similarity">
    <text evidence="6">Belongs to the RuvA family.</text>
</comment>
<dbReference type="GO" id="GO:0005524">
    <property type="term" value="F:ATP binding"/>
    <property type="evidence" value="ECO:0007669"/>
    <property type="project" value="InterPro"/>
</dbReference>
<dbReference type="SMART" id="SM00278">
    <property type="entry name" value="HhH1"/>
    <property type="match status" value="2"/>
</dbReference>
<dbReference type="Gene3D" id="1.10.8.10">
    <property type="entry name" value="DNA helicase RuvA subunit, C-terminal domain"/>
    <property type="match status" value="1"/>
</dbReference>
<dbReference type="EMBL" id="CADCWK010000053">
    <property type="protein sequence ID" value="CAA9548120.1"/>
    <property type="molecule type" value="Genomic_DNA"/>
</dbReference>
<dbReference type="Pfam" id="PF07499">
    <property type="entry name" value="RuvA_C"/>
    <property type="match status" value="1"/>
</dbReference>
<evidence type="ECO:0000256" key="5">
    <source>
        <dbReference type="ARBA" id="ARBA00023204"/>
    </source>
</evidence>
<dbReference type="GO" id="GO:0005737">
    <property type="term" value="C:cytoplasm"/>
    <property type="evidence" value="ECO:0007669"/>
    <property type="project" value="UniProtKB-SubCell"/>
</dbReference>
<comment type="caution">
    <text evidence="6">Lacks conserved residue(s) required for the propagation of feature annotation.</text>
</comment>
<protein>
    <recommendedName>
        <fullName evidence="6">Holliday junction branch migration complex subunit RuvA</fullName>
    </recommendedName>
</protein>
<dbReference type="SUPFAM" id="SSF50249">
    <property type="entry name" value="Nucleic acid-binding proteins"/>
    <property type="match status" value="1"/>
</dbReference>
<gene>
    <name evidence="6" type="primary">ruvA</name>
    <name evidence="8" type="ORF">AVDCRST_MAG33-645</name>
</gene>
<dbReference type="GO" id="GO:0048476">
    <property type="term" value="C:Holliday junction resolvase complex"/>
    <property type="evidence" value="ECO:0007669"/>
    <property type="project" value="UniProtKB-UniRule"/>
</dbReference>
<dbReference type="InterPro" id="IPR010994">
    <property type="entry name" value="RuvA_2-like"/>
</dbReference>
<dbReference type="InterPro" id="IPR012340">
    <property type="entry name" value="NA-bd_OB-fold"/>
</dbReference>
<keyword evidence="3 6" id="KW-0238">DNA-binding</keyword>
<dbReference type="GO" id="GO:0000400">
    <property type="term" value="F:four-way junction DNA binding"/>
    <property type="evidence" value="ECO:0007669"/>
    <property type="project" value="UniProtKB-UniRule"/>
</dbReference>
<dbReference type="GO" id="GO:0006310">
    <property type="term" value="P:DNA recombination"/>
    <property type="evidence" value="ECO:0007669"/>
    <property type="project" value="UniProtKB-UniRule"/>
</dbReference>
<keyword evidence="2 6" id="KW-0227">DNA damage</keyword>
<dbReference type="HAMAP" id="MF_00031">
    <property type="entry name" value="DNA_HJ_migration_RuvA"/>
    <property type="match status" value="1"/>
</dbReference>
<dbReference type="Gene3D" id="1.10.150.20">
    <property type="entry name" value="5' to 3' exonuclease, C-terminal subdomain"/>
    <property type="match status" value="1"/>
</dbReference>
<evidence type="ECO:0000256" key="2">
    <source>
        <dbReference type="ARBA" id="ARBA00022763"/>
    </source>
</evidence>
<feature type="domain" description="Helix-hairpin-helix DNA-binding motif class 1" evidence="7">
    <location>
        <begin position="73"/>
        <end position="92"/>
    </location>
</feature>
<feature type="region of interest" description="Domain III" evidence="6">
    <location>
        <begin position="142"/>
        <end position="197"/>
    </location>
</feature>
<proteinExistence type="inferred from homology"/>
<dbReference type="InterPro" id="IPR036267">
    <property type="entry name" value="RuvA_C_sf"/>
</dbReference>
<dbReference type="AlphaFoldDB" id="A0A6J4UID6"/>
<keyword evidence="4 6" id="KW-0233">DNA recombination</keyword>
<comment type="subunit">
    <text evidence="6">Homotetramer. Forms an RuvA(8)-RuvB(12)-Holliday junction (HJ) complex. HJ DNA is sandwiched between 2 RuvA tetramers; dsDNA enters through RuvA and exits via RuvB. An RuvB hexamer assembles on each DNA strand where it exits the tetramer. Each RuvB hexamer is contacted by two RuvA subunits (via domain III) on 2 adjacent RuvB subunits; this complex drives branch migration. In the full resolvosome a probable DNA-RuvA(4)-RuvB(12)-RuvC(2) complex forms which resolves the HJ.</text>
</comment>
<evidence type="ECO:0000256" key="1">
    <source>
        <dbReference type="ARBA" id="ARBA00022490"/>
    </source>
</evidence>
<dbReference type="CDD" id="cd14332">
    <property type="entry name" value="UBA_RuvA_C"/>
    <property type="match status" value="1"/>
</dbReference>